<dbReference type="InterPro" id="IPR027084">
    <property type="entry name" value="Mps1_cat"/>
</dbReference>
<accession>A0A9W7FXW3</accession>
<dbReference type="OrthoDB" id="20524at2759"/>
<evidence type="ECO:0000256" key="1">
    <source>
        <dbReference type="ARBA" id="ARBA00022527"/>
    </source>
</evidence>
<dbReference type="PROSITE" id="PS00108">
    <property type="entry name" value="PROTEIN_KINASE_ST"/>
    <property type="match status" value="1"/>
</dbReference>
<reference evidence="9" key="1">
    <citation type="journal article" date="2023" name="Commun. Biol.">
        <title>Genome analysis of Parmales, the sister group of diatoms, reveals the evolutionary specialization of diatoms from phago-mixotrophs to photoautotrophs.</title>
        <authorList>
            <person name="Ban H."/>
            <person name="Sato S."/>
            <person name="Yoshikawa S."/>
            <person name="Yamada K."/>
            <person name="Nakamura Y."/>
            <person name="Ichinomiya M."/>
            <person name="Sato N."/>
            <person name="Blanc-Mathieu R."/>
            <person name="Endo H."/>
            <person name="Kuwata A."/>
            <person name="Ogata H."/>
        </authorList>
    </citation>
    <scope>NUCLEOTIDE SEQUENCE [LARGE SCALE GENOMIC DNA]</scope>
</reference>
<dbReference type="PANTHER" id="PTHR22974:SF21">
    <property type="entry name" value="DUAL SPECIFICITY PROTEIN KINASE TTK"/>
    <property type="match status" value="1"/>
</dbReference>
<keyword evidence="1" id="KW-0723">Serine/threonine-protein kinase</keyword>
<dbReference type="SUPFAM" id="SSF56112">
    <property type="entry name" value="Protein kinase-like (PK-like)"/>
    <property type="match status" value="1"/>
</dbReference>
<dbReference type="EMBL" id="BRYA01000538">
    <property type="protein sequence ID" value="GMI21893.1"/>
    <property type="molecule type" value="Genomic_DNA"/>
</dbReference>
<feature type="compositionally biased region" description="Low complexity" evidence="6">
    <location>
        <begin position="549"/>
        <end position="570"/>
    </location>
</feature>
<dbReference type="PANTHER" id="PTHR22974">
    <property type="entry name" value="MIXED LINEAGE PROTEIN KINASE"/>
    <property type="match status" value="1"/>
</dbReference>
<dbReference type="GO" id="GO:0000776">
    <property type="term" value="C:kinetochore"/>
    <property type="evidence" value="ECO:0007669"/>
    <property type="project" value="TreeGrafter"/>
</dbReference>
<dbReference type="InterPro" id="IPR000719">
    <property type="entry name" value="Prot_kinase_dom"/>
</dbReference>
<evidence type="ECO:0000256" key="2">
    <source>
        <dbReference type="ARBA" id="ARBA00022679"/>
    </source>
</evidence>
<dbReference type="AlphaFoldDB" id="A0A9W7FXW3"/>
<feature type="compositionally biased region" description="Low complexity" evidence="6">
    <location>
        <begin position="376"/>
        <end position="402"/>
    </location>
</feature>
<feature type="region of interest" description="Disordered" evidence="6">
    <location>
        <begin position="199"/>
        <end position="218"/>
    </location>
</feature>
<evidence type="ECO:0000313" key="8">
    <source>
        <dbReference type="EMBL" id="GMI21893.1"/>
    </source>
</evidence>
<dbReference type="Gene3D" id="1.25.40.430">
    <property type="match status" value="1"/>
</dbReference>
<feature type="compositionally biased region" description="Basic residues" evidence="6">
    <location>
        <begin position="94"/>
        <end position="110"/>
    </location>
</feature>
<evidence type="ECO:0000256" key="3">
    <source>
        <dbReference type="ARBA" id="ARBA00022741"/>
    </source>
</evidence>
<evidence type="ECO:0000256" key="4">
    <source>
        <dbReference type="ARBA" id="ARBA00022777"/>
    </source>
</evidence>
<feature type="compositionally biased region" description="Polar residues" evidence="6">
    <location>
        <begin position="56"/>
        <end position="71"/>
    </location>
</feature>
<dbReference type="PROSITE" id="PS50011">
    <property type="entry name" value="PROTEIN_KINASE_DOM"/>
    <property type="match status" value="1"/>
</dbReference>
<name>A0A9W7FXW3_9STRA</name>
<keyword evidence="3" id="KW-0547">Nucleotide-binding</keyword>
<feature type="compositionally biased region" description="Polar residues" evidence="6">
    <location>
        <begin position="29"/>
        <end position="41"/>
    </location>
</feature>
<keyword evidence="9" id="KW-1185">Reference proteome</keyword>
<comment type="caution">
    <text evidence="8">The sequence shown here is derived from an EMBL/GenBank/DDBJ whole genome shotgun (WGS) entry which is preliminary data.</text>
</comment>
<feature type="compositionally biased region" description="Low complexity" evidence="6">
    <location>
        <begin position="631"/>
        <end position="654"/>
    </location>
</feature>
<dbReference type="Pfam" id="PF08311">
    <property type="entry name" value="Mad3_BUB1_I"/>
    <property type="match status" value="1"/>
</dbReference>
<keyword evidence="4" id="KW-0418">Kinase</keyword>
<evidence type="ECO:0000256" key="6">
    <source>
        <dbReference type="SAM" id="MobiDB-lite"/>
    </source>
</evidence>
<protein>
    <recommendedName>
        <fullName evidence="7">Protein kinase domain-containing protein</fullName>
    </recommendedName>
</protein>
<gene>
    <name evidence="8" type="ORF">TrCOL_g10859</name>
</gene>
<feature type="compositionally biased region" description="Low complexity" evidence="6">
    <location>
        <begin position="124"/>
        <end position="139"/>
    </location>
</feature>
<feature type="compositionally biased region" description="Basic residues" evidence="6">
    <location>
        <begin position="486"/>
        <end position="497"/>
    </location>
</feature>
<dbReference type="GO" id="GO:0005634">
    <property type="term" value="C:nucleus"/>
    <property type="evidence" value="ECO:0007669"/>
    <property type="project" value="TreeGrafter"/>
</dbReference>
<evidence type="ECO:0000256" key="5">
    <source>
        <dbReference type="ARBA" id="ARBA00022840"/>
    </source>
</evidence>
<feature type="domain" description="Protein kinase" evidence="7">
    <location>
        <begin position="775"/>
        <end position="1049"/>
    </location>
</feature>
<dbReference type="GO" id="GO:0005524">
    <property type="term" value="F:ATP binding"/>
    <property type="evidence" value="ECO:0007669"/>
    <property type="project" value="UniProtKB-KW"/>
</dbReference>
<dbReference type="Proteomes" id="UP001165065">
    <property type="component" value="Unassembled WGS sequence"/>
</dbReference>
<dbReference type="FunFam" id="3.30.200.20:FF:000131">
    <property type="entry name" value="Dual specificity protein kinase TTK"/>
    <property type="match status" value="1"/>
</dbReference>
<dbReference type="Pfam" id="PF00069">
    <property type="entry name" value="Pkinase"/>
    <property type="match status" value="1"/>
</dbReference>
<dbReference type="GO" id="GO:0034501">
    <property type="term" value="P:protein localization to kinetochore"/>
    <property type="evidence" value="ECO:0007669"/>
    <property type="project" value="TreeGrafter"/>
</dbReference>
<feature type="region of interest" description="Disordered" evidence="6">
    <location>
        <begin position="1"/>
        <end position="148"/>
    </location>
</feature>
<evidence type="ECO:0000259" key="7">
    <source>
        <dbReference type="PROSITE" id="PS50011"/>
    </source>
</evidence>
<dbReference type="GO" id="GO:0004674">
    <property type="term" value="F:protein serine/threonine kinase activity"/>
    <property type="evidence" value="ECO:0007669"/>
    <property type="project" value="UniProtKB-KW"/>
</dbReference>
<feature type="region of interest" description="Disordered" evidence="6">
    <location>
        <begin position="376"/>
        <end position="421"/>
    </location>
</feature>
<dbReference type="Gene3D" id="1.10.510.10">
    <property type="entry name" value="Transferase(Phosphotransferase) domain 1"/>
    <property type="match status" value="1"/>
</dbReference>
<evidence type="ECO:0000313" key="9">
    <source>
        <dbReference type="Proteomes" id="UP001165065"/>
    </source>
</evidence>
<dbReference type="InterPro" id="IPR013212">
    <property type="entry name" value="Mad3/Bub1_I"/>
</dbReference>
<sequence length="1054" mass="114045">MVKIRLPADKENLFHQTPTPKKPPKAPGSNMSIDSSTSMTKSDVKKTPVGRRRGLQKSTLLPTPNASTPILSTPAAAADSPLPPPPTPEPVKLNKVKSTTKKKYNLRGGRKVASTPKPKEKKIPAASVKKSSSAVAPAASAPPTPLNTTLNTSLSTSLSTSISATPGSGVLRFGENFEAFFLLADASSDDDAQRRKLGESIVSHDDPDCSSSSSSASSHTRVEEWQSLLVLTSKAVAALPAKAKKKSGRDLIKLHRRATTTLPKTFNDSRYAEIWISYARCQELYATPKEARMTYRYMKNNNLGTSLSSYYIFAASLEANDNNEPLARTILEDVLEIGNDDSFQDAGPSMPQEELSRISKALNEIEETGLVPPELLSLSPSIQSSPEVPPTASTPAATSTAFPTPPASLSPSLESLANSQPETPQVMQIHIDGDTEDSVVQFNLSSTKKGRPSNGDDTEDTAKVAAQTPLYKRSTPFVNKAAMSARSKRRMSIRRRLAASSPVNKKKNKKPLAAAESSDDDTDEMARHLERTANLLTRKHTPGMKTPNSSLRGSGTSSTPLSTLSLSSRLKATGMSGAKRVDASTASISEEDDSLSPPKDPANASKKNKKKTAKITKTDLAYMMSWDPTKKTPAAKSSKSSSNTNPRSSLRNNPTLEMDKIEEEPNGDDSNGSGASAEDPRRESSESNESDTKTLQMSKSTEKINDDTDDDDDADDDQNDTKNNPFKNLPPSPTSRLAKKMQASPPAPAAQTDLEANFTPLVKKSNMMHINGKPYAKLGVIGRGGSCKVYRVLAPDFSVLALKKVKLNGMDKKAIDSYANEIALLKSLQGNPAIIQINDSEVNLENKSIMIAMQMGDVDLNDVLKQQTSRGGNALNMNFIRLTWQQMLGAVHSIHEAKIIHGDLKPANFLFVKGALKLIDFGIARAIQTDDTTNIYRESQVGTLNYMSPEAILDSGTGTSGPKMRLGRASDVWSLGCILYQMCVGATPFAKLHMIPKLQAIVNPNHEIHYPETLDPAAVDAIQLCLRRTPGERPPIIGEEGLLNEHWFLHQDKT</sequence>
<dbReference type="GO" id="GO:0004712">
    <property type="term" value="F:protein serine/threonine/tyrosine kinase activity"/>
    <property type="evidence" value="ECO:0007669"/>
    <property type="project" value="TreeGrafter"/>
</dbReference>
<dbReference type="InterPro" id="IPR008271">
    <property type="entry name" value="Ser/Thr_kinase_AS"/>
</dbReference>
<dbReference type="CDD" id="cd14131">
    <property type="entry name" value="PKc_Mps1"/>
    <property type="match status" value="1"/>
</dbReference>
<dbReference type="FunFam" id="1.10.510.10:FF:000224">
    <property type="entry name" value="serine/threonine-protein kinase mph1 isoform X1"/>
    <property type="match status" value="1"/>
</dbReference>
<organism evidence="8 9">
    <name type="scientific">Triparma columacea</name>
    <dbReference type="NCBI Taxonomy" id="722753"/>
    <lineage>
        <taxon>Eukaryota</taxon>
        <taxon>Sar</taxon>
        <taxon>Stramenopiles</taxon>
        <taxon>Ochrophyta</taxon>
        <taxon>Bolidophyceae</taxon>
        <taxon>Parmales</taxon>
        <taxon>Triparmaceae</taxon>
        <taxon>Triparma</taxon>
    </lineage>
</organism>
<dbReference type="Gene3D" id="3.30.200.20">
    <property type="entry name" value="Phosphorylase Kinase, domain 1"/>
    <property type="match status" value="1"/>
</dbReference>
<keyword evidence="2" id="KW-0808">Transferase</keyword>
<dbReference type="GO" id="GO:0007094">
    <property type="term" value="P:mitotic spindle assembly checkpoint signaling"/>
    <property type="evidence" value="ECO:0007669"/>
    <property type="project" value="TreeGrafter"/>
</dbReference>
<feature type="region of interest" description="Disordered" evidence="6">
    <location>
        <begin position="445"/>
        <end position="468"/>
    </location>
</feature>
<dbReference type="InterPro" id="IPR011009">
    <property type="entry name" value="Kinase-like_dom_sf"/>
</dbReference>
<feature type="compositionally biased region" description="Basic and acidic residues" evidence="6">
    <location>
        <begin position="1"/>
        <end position="13"/>
    </location>
</feature>
<dbReference type="GO" id="GO:0098813">
    <property type="term" value="P:nuclear chromosome segregation"/>
    <property type="evidence" value="ECO:0007669"/>
    <property type="project" value="UniProtKB-ARBA"/>
</dbReference>
<feature type="compositionally biased region" description="Acidic residues" evidence="6">
    <location>
        <begin position="707"/>
        <end position="718"/>
    </location>
</feature>
<feature type="region of interest" description="Disordered" evidence="6">
    <location>
        <begin position="481"/>
        <end position="753"/>
    </location>
</feature>
<keyword evidence="5" id="KW-0067">ATP-binding</keyword>
<dbReference type="GO" id="GO:0033316">
    <property type="term" value="P:meiotic spindle assembly checkpoint signaling"/>
    <property type="evidence" value="ECO:0007669"/>
    <property type="project" value="TreeGrafter"/>
</dbReference>
<proteinExistence type="predicted"/>
<dbReference type="SMART" id="SM00220">
    <property type="entry name" value="S_TKc"/>
    <property type="match status" value="1"/>
</dbReference>